<dbReference type="AlphaFoldDB" id="A0A645F5U3"/>
<reference evidence="2" key="1">
    <citation type="submission" date="2019-08" db="EMBL/GenBank/DDBJ databases">
        <authorList>
            <person name="Kucharzyk K."/>
            <person name="Murdoch R.W."/>
            <person name="Higgins S."/>
            <person name="Loffler F."/>
        </authorList>
    </citation>
    <scope>NUCLEOTIDE SEQUENCE</scope>
</reference>
<evidence type="ECO:0000313" key="2">
    <source>
        <dbReference type="EMBL" id="MPN09715.1"/>
    </source>
</evidence>
<gene>
    <name evidence="2" type="ORF">SDC9_157007</name>
</gene>
<accession>A0A645F5U3</accession>
<proteinExistence type="predicted"/>
<sequence length="69" mass="7376">MDDEPPKASNPLLAIENLLLTPHNAALTSDAKIRMALFAAQGIDEVLSGKTPSWPVNNPPVPRASMEVL</sequence>
<evidence type="ECO:0008006" key="3">
    <source>
        <dbReference type="Google" id="ProtNLM"/>
    </source>
</evidence>
<evidence type="ECO:0000256" key="1">
    <source>
        <dbReference type="SAM" id="MobiDB-lite"/>
    </source>
</evidence>
<dbReference type="Gene3D" id="3.40.50.720">
    <property type="entry name" value="NAD(P)-binding Rossmann-like Domain"/>
    <property type="match status" value="2"/>
</dbReference>
<dbReference type="EMBL" id="VSSQ01055841">
    <property type="protein sequence ID" value="MPN09715.1"/>
    <property type="molecule type" value="Genomic_DNA"/>
</dbReference>
<organism evidence="2">
    <name type="scientific">bioreactor metagenome</name>
    <dbReference type="NCBI Taxonomy" id="1076179"/>
    <lineage>
        <taxon>unclassified sequences</taxon>
        <taxon>metagenomes</taxon>
        <taxon>ecological metagenomes</taxon>
    </lineage>
</organism>
<comment type="caution">
    <text evidence="2">The sequence shown here is derived from an EMBL/GenBank/DDBJ whole genome shotgun (WGS) entry which is preliminary data.</text>
</comment>
<name>A0A645F5U3_9ZZZZ</name>
<feature type="region of interest" description="Disordered" evidence="1">
    <location>
        <begin position="50"/>
        <end position="69"/>
    </location>
</feature>
<protein>
    <recommendedName>
        <fullName evidence="3">Glyoxylate/hydroxypyruvate reductase B</fullName>
    </recommendedName>
</protein>